<dbReference type="Proteomes" id="UP000076871">
    <property type="component" value="Unassembled WGS sequence"/>
</dbReference>
<protein>
    <submittedName>
        <fullName evidence="1">Uncharacterized protein</fullName>
    </submittedName>
</protein>
<gene>
    <name evidence="1" type="ORF">LAESUDRAFT_607747</name>
</gene>
<keyword evidence="2" id="KW-1185">Reference proteome</keyword>
<accession>A0A165FTX1</accession>
<dbReference type="AlphaFoldDB" id="A0A165FTX1"/>
<sequence length="112" mass="12424">YSLLYRTMARPNLYRSGNTTSPRFDNVRKGKDIQVDKNDNVILGSGGVSTFTAAQQGWKPQSTWILPGTANIGSHLKALNDHGAHWLIAPASEMSFNAYVDYLKPLNSMCHK</sequence>
<dbReference type="EMBL" id="KV427612">
    <property type="protein sequence ID" value="KZT09408.1"/>
    <property type="molecule type" value="Genomic_DNA"/>
</dbReference>
<evidence type="ECO:0000313" key="2">
    <source>
        <dbReference type="Proteomes" id="UP000076871"/>
    </source>
</evidence>
<organism evidence="1 2">
    <name type="scientific">Laetiporus sulphureus 93-53</name>
    <dbReference type="NCBI Taxonomy" id="1314785"/>
    <lineage>
        <taxon>Eukaryota</taxon>
        <taxon>Fungi</taxon>
        <taxon>Dikarya</taxon>
        <taxon>Basidiomycota</taxon>
        <taxon>Agaricomycotina</taxon>
        <taxon>Agaricomycetes</taxon>
        <taxon>Polyporales</taxon>
        <taxon>Laetiporus</taxon>
    </lineage>
</organism>
<feature type="non-terminal residue" evidence="1">
    <location>
        <position position="1"/>
    </location>
</feature>
<dbReference type="InParanoid" id="A0A165FTX1"/>
<proteinExistence type="predicted"/>
<dbReference type="OrthoDB" id="2800305at2759"/>
<evidence type="ECO:0000313" key="1">
    <source>
        <dbReference type="EMBL" id="KZT09408.1"/>
    </source>
</evidence>
<dbReference type="RefSeq" id="XP_040767148.1">
    <property type="nucleotide sequence ID" value="XM_040903134.1"/>
</dbReference>
<name>A0A165FTX1_9APHY</name>
<feature type="non-terminal residue" evidence="1">
    <location>
        <position position="112"/>
    </location>
</feature>
<reference evidence="1 2" key="1">
    <citation type="journal article" date="2016" name="Mol. Biol. Evol.">
        <title>Comparative Genomics of Early-Diverging Mushroom-Forming Fungi Provides Insights into the Origins of Lignocellulose Decay Capabilities.</title>
        <authorList>
            <person name="Nagy L.G."/>
            <person name="Riley R."/>
            <person name="Tritt A."/>
            <person name="Adam C."/>
            <person name="Daum C."/>
            <person name="Floudas D."/>
            <person name="Sun H."/>
            <person name="Yadav J.S."/>
            <person name="Pangilinan J."/>
            <person name="Larsson K.H."/>
            <person name="Matsuura K."/>
            <person name="Barry K."/>
            <person name="Labutti K."/>
            <person name="Kuo R."/>
            <person name="Ohm R.A."/>
            <person name="Bhattacharya S.S."/>
            <person name="Shirouzu T."/>
            <person name="Yoshinaga Y."/>
            <person name="Martin F.M."/>
            <person name="Grigoriev I.V."/>
            <person name="Hibbett D.S."/>
        </authorList>
    </citation>
    <scope>NUCLEOTIDE SEQUENCE [LARGE SCALE GENOMIC DNA]</scope>
    <source>
        <strain evidence="1 2">93-53</strain>
    </source>
</reference>
<dbReference type="GeneID" id="63820165"/>